<proteinExistence type="predicted"/>
<dbReference type="STRING" id="65393.PCC7424_1440"/>
<name>B7K8C2_GLOC7</name>
<dbReference type="InterPro" id="IPR008538">
    <property type="entry name" value="Uma2"/>
</dbReference>
<dbReference type="InterPro" id="IPR012296">
    <property type="entry name" value="Nuclease_put_TT1808"/>
</dbReference>
<organism evidence="2 3">
    <name type="scientific">Gloeothece citriformis (strain PCC 7424)</name>
    <name type="common">Cyanothece sp. (strain PCC 7424)</name>
    <dbReference type="NCBI Taxonomy" id="65393"/>
    <lineage>
        <taxon>Bacteria</taxon>
        <taxon>Bacillati</taxon>
        <taxon>Cyanobacteriota</taxon>
        <taxon>Cyanophyceae</taxon>
        <taxon>Oscillatoriophycideae</taxon>
        <taxon>Chroococcales</taxon>
        <taxon>Aphanothecaceae</taxon>
        <taxon>Gloeothece</taxon>
        <taxon>Gloeothece citriformis</taxon>
    </lineage>
</organism>
<feature type="domain" description="Putative restriction endonuclease" evidence="1">
    <location>
        <begin position="34"/>
        <end position="204"/>
    </location>
</feature>
<dbReference type="Gene3D" id="3.90.1570.10">
    <property type="entry name" value="tt1808, chain A"/>
    <property type="match status" value="1"/>
</dbReference>
<dbReference type="PANTHER" id="PTHR34107:SF7">
    <property type="entry name" value="SLR2092 PROTEIN"/>
    <property type="match status" value="1"/>
</dbReference>
<dbReference type="Pfam" id="PF05685">
    <property type="entry name" value="Uma2"/>
    <property type="match status" value="1"/>
</dbReference>
<dbReference type="AlphaFoldDB" id="B7K8C2"/>
<dbReference type="InterPro" id="IPR011335">
    <property type="entry name" value="Restrct_endonuc-II-like"/>
</dbReference>
<gene>
    <name evidence="2" type="ordered locus">PCC7424_1440</name>
</gene>
<dbReference type="HOGENOM" id="CLU_076312_3_0_3"/>
<reference evidence="3" key="1">
    <citation type="journal article" date="2011" name="MBio">
        <title>Novel metabolic attributes of the genus Cyanothece, comprising a group of unicellular nitrogen-fixing Cyanobacteria.</title>
        <authorList>
            <person name="Bandyopadhyay A."/>
            <person name="Elvitigala T."/>
            <person name="Welsh E."/>
            <person name="Stockel J."/>
            <person name="Liberton M."/>
            <person name="Min H."/>
            <person name="Sherman L.A."/>
            <person name="Pakrasi H.B."/>
        </authorList>
    </citation>
    <scope>NUCLEOTIDE SEQUENCE [LARGE SCALE GENOMIC DNA]</scope>
    <source>
        <strain evidence="3">PCC 7424</strain>
    </source>
</reference>
<dbReference type="SUPFAM" id="SSF52980">
    <property type="entry name" value="Restriction endonuclease-like"/>
    <property type="match status" value="1"/>
</dbReference>
<dbReference type="EMBL" id="CP001291">
    <property type="protein sequence ID" value="ACK69882.1"/>
    <property type="molecule type" value="Genomic_DNA"/>
</dbReference>
<dbReference type="RefSeq" id="WP_012598827.1">
    <property type="nucleotide sequence ID" value="NC_011729.1"/>
</dbReference>
<accession>B7K8C2</accession>
<evidence type="ECO:0000259" key="1">
    <source>
        <dbReference type="Pfam" id="PF05685"/>
    </source>
</evidence>
<keyword evidence="3" id="KW-1185">Reference proteome</keyword>
<dbReference type="PANTHER" id="PTHR34107">
    <property type="entry name" value="SLL0198 PROTEIN-RELATED"/>
    <property type="match status" value="1"/>
</dbReference>
<dbReference type="CDD" id="cd06260">
    <property type="entry name" value="DUF820-like"/>
    <property type="match status" value="1"/>
</dbReference>
<evidence type="ECO:0000313" key="3">
    <source>
        <dbReference type="Proteomes" id="UP000002384"/>
    </source>
</evidence>
<protein>
    <recommendedName>
        <fullName evidence="1">Putative restriction endonuclease domain-containing protein</fullName>
    </recommendedName>
</protein>
<sequence>MTFNPTVDNPEISETSIEITAITLKCDSLHISDEQFFQLCQDNRDLRFERNAKGDLIIMPPTGGETSNKNAGITAQLWIWNEQYKLGKIFDSSGGFKLPNGAHRSPDASWIPLEKWNNLTSQQREKFLPLCPDFLIELLSPSETLKTLQDKMKEYLDNGMKLGWLINPKNQQVEIYRPQQAIEILDNPEILSGEDILPQFVLDLESIW</sequence>
<dbReference type="eggNOG" id="COG4636">
    <property type="taxonomic scope" value="Bacteria"/>
</dbReference>
<dbReference type="OrthoDB" id="455378at2"/>
<evidence type="ECO:0000313" key="2">
    <source>
        <dbReference type="EMBL" id="ACK69882.1"/>
    </source>
</evidence>
<dbReference type="Proteomes" id="UP000002384">
    <property type="component" value="Chromosome"/>
</dbReference>
<dbReference type="KEGG" id="cyc:PCC7424_1440"/>